<proteinExistence type="predicted"/>
<keyword evidence="3" id="KW-1185">Reference proteome</keyword>
<organism evidence="2 3">
    <name type="scientific">Flemingia macrophylla</name>
    <dbReference type="NCBI Taxonomy" id="520843"/>
    <lineage>
        <taxon>Eukaryota</taxon>
        <taxon>Viridiplantae</taxon>
        <taxon>Streptophyta</taxon>
        <taxon>Embryophyta</taxon>
        <taxon>Tracheophyta</taxon>
        <taxon>Spermatophyta</taxon>
        <taxon>Magnoliopsida</taxon>
        <taxon>eudicotyledons</taxon>
        <taxon>Gunneridae</taxon>
        <taxon>Pentapetalae</taxon>
        <taxon>rosids</taxon>
        <taxon>fabids</taxon>
        <taxon>Fabales</taxon>
        <taxon>Fabaceae</taxon>
        <taxon>Papilionoideae</taxon>
        <taxon>50 kb inversion clade</taxon>
        <taxon>NPAAA clade</taxon>
        <taxon>indigoferoid/millettioid clade</taxon>
        <taxon>Phaseoleae</taxon>
        <taxon>Flemingia</taxon>
    </lineage>
</organism>
<evidence type="ECO:0008006" key="4">
    <source>
        <dbReference type="Google" id="ProtNLM"/>
    </source>
</evidence>
<name>A0ABD1MMI5_9FABA</name>
<sequence>MAWRPLLLLRLGQAFHPTTIHHLSYMLWFCLPSMNFLHIVTCLNIMLRATKHVLYVTRGL</sequence>
<protein>
    <recommendedName>
        <fullName evidence="4">NADH dehydrogenase subunit 4</fullName>
    </recommendedName>
</protein>
<comment type="caution">
    <text evidence="2">The sequence shown here is derived from an EMBL/GenBank/DDBJ whole genome shotgun (WGS) entry which is preliminary data.</text>
</comment>
<dbReference type="Proteomes" id="UP001603857">
    <property type="component" value="Unassembled WGS sequence"/>
</dbReference>
<evidence type="ECO:0000313" key="2">
    <source>
        <dbReference type="EMBL" id="KAL2337016.1"/>
    </source>
</evidence>
<keyword evidence="1" id="KW-0812">Transmembrane</keyword>
<dbReference type="EMBL" id="JBGMDY010000004">
    <property type="protein sequence ID" value="KAL2337016.1"/>
    <property type="molecule type" value="Genomic_DNA"/>
</dbReference>
<accession>A0ABD1MMI5</accession>
<dbReference type="AlphaFoldDB" id="A0ABD1MMI5"/>
<evidence type="ECO:0000313" key="3">
    <source>
        <dbReference type="Proteomes" id="UP001603857"/>
    </source>
</evidence>
<keyword evidence="1" id="KW-0472">Membrane</keyword>
<keyword evidence="1" id="KW-1133">Transmembrane helix</keyword>
<gene>
    <name evidence="2" type="ORF">Fmac_011462</name>
</gene>
<evidence type="ECO:0000256" key="1">
    <source>
        <dbReference type="SAM" id="Phobius"/>
    </source>
</evidence>
<reference evidence="2 3" key="1">
    <citation type="submission" date="2024-08" db="EMBL/GenBank/DDBJ databases">
        <title>Insights into the chromosomal genome structure of Flemingia macrophylla.</title>
        <authorList>
            <person name="Ding Y."/>
            <person name="Zhao Y."/>
            <person name="Bi W."/>
            <person name="Wu M."/>
            <person name="Zhao G."/>
            <person name="Gong Y."/>
            <person name="Li W."/>
            <person name="Zhang P."/>
        </authorList>
    </citation>
    <scope>NUCLEOTIDE SEQUENCE [LARGE SCALE GENOMIC DNA]</scope>
    <source>
        <strain evidence="2">DYQJB</strain>
        <tissue evidence="2">Leaf</tissue>
    </source>
</reference>
<feature type="transmembrane region" description="Helical" evidence="1">
    <location>
        <begin position="25"/>
        <end position="47"/>
    </location>
</feature>